<dbReference type="RefSeq" id="WP_090678195.1">
    <property type="nucleotide sequence ID" value="NZ_FORU01000003.1"/>
</dbReference>
<dbReference type="GO" id="GO:0046872">
    <property type="term" value="F:metal ion binding"/>
    <property type="evidence" value="ECO:0007669"/>
    <property type="project" value="UniProtKB-KW"/>
</dbReference>
<comment type="cofactor">
    <cofactor evidence="2">
        <name>Mg(2+)</name>
        <dbReference type="ChEBI" id="CHEBI:18420"/>
    </cofactor>
</comment>
<evidence type="ECO:0000256" key="3">
    <source>
        <dbReference type="ARBA" id="ARBA00022722"/>
    </source>
</evidence>
<evidence type="ECO:0000313" key="12">
    <source>
        <dbReference type="Proteomes" id="UP000243887"/>
    </source>
</evidence>
<accession>A0A1I3NK24</accession>
<dbReference type="Proteomes" id="UP000243887">
    <property type="component" value="Unassembled WGS sequence"/>
</dbReference>
<keyword evidence="3" id="KW-0540">Nuclease</keyword>
<reference evidence="12" key="1">
    <citation type="submission" date="2016-10" db="EMBL/GenBank/DDBJ databases">
        <authorList>
            <person name="Varghese N."/>
            <person name="Submissions S."/>
        </authorList>
    </citation>
    <scope>NUCLEOTIDE SEQUENCE [LARGE SCALE GENOMIC DNA]</scope>
    <source>
        <strain evidence="12">DSM 26542</strain>
    </source>
</reference>
<dbReference type="GO" id="GO:0006281">
    <property type="term" value="P:DNA repair"/>
    <property type="evidence" value="ECO:0007669"/>
    <property type="project" value="UniProtKB-KW"/>
</dbReference>
<dbReference type="STRING" id="1150112.SAMN04487893_103106"/>
<comment type="cofactor">
    <cofactor evidence="1">
        <name>Mn(2+)</name>
        <dbReference type="ChEBI" id="CHEBI:29035"/>
    </cofactor>
</comment>
<dbReference type="Gene3D" id="3.60.10.10">
    <property type="entry name" value="Endonuclease/exonuclease/phosphatase"/>
    <property type="match status" value="1"/>
</dbReference>
<evidence type="ECO:0000256" key="9">
    <source>
        <dbReference type="SAM" id="Phobius"/>
    </source>
</evidence>
<evidence type="ECO:0000256" key="4">
    <source>
        <dbReference type="ARBA" id="ARBA00022723"/>
    </source>
</evidence>
<organism evidence="11 12">
    <name type="scientific">Myroides guanonis</name>
    <dbReference type="NCBI Taxonomy" id="1150112"/>
    <lineage>
        <taxon>Bacteria</taxon>
        <taxon>Pseudomonadati</taxon>
        <taxon>Bacteroidota</taxon>
        <taxon>Flavobacteriia</taxon>
        <taxon>Flavobacteriales</taxon>
        <taxon>Flavobacteriaceae</taxon>
        <taxon>Myroides</taxon>
    </lineage>
</organism>
<dbReference type="InterPro" id="IPR051547">
    <property type="entry name" value="TDP2-like"/>
</dbReference>
<dbReference type="Pfam" id="PF03372">
    <property type="entry name" value="Exo_endo_phos"/>
    <property type="match status" value="1"/>
</dbReference>
<keyword evidence="6 11" id="KW-0378">Hydrolase</keyword>
<gene>
    <name evidence="11" type="ORF">SAMN04487893_103106</name>
</gene>
<dbReference type="CDD" id="cd09084">
    <property type="entry name" value="EEP-2"/>
    <property type="match status" value="1"/>
</dbReference>
<dbReference type="GO" id="GO:0004527">
    <property type="term" value="F:exonuclease activity"/>
    <property type="evidence" value="ECO:0007669"/>
    <property type="project" value="UniProtKB-KW"/>
</dbReference>
<keyword evidence="9" id="KW-1133">Transmembrane helix</keyword>
<proteinExistence type="predicted"/>
<sequence length="345" mass="40387">MKKLSWFNRVVFGVTVFISLITLMGYLLPFLAPKLFPFLSVVTLVLPSLLIINVLLFFYWALQFKRQVIVPFLVLMVGLTSFSRFYKFTEKEEEKDIEDFVLMSYNVRLFNLFEWIPDQAVPEKIKDFIEVQDPDVLCLQEFSKNAKLNFPQYKYRYITTHGKKIKTGQAIYSKFQIIDKGEINLPNSNNNVIFVDILKGKDTIRIYSMHLQSVNISPDIHEKIDEAKSKKILNRLSKAFREQQLQSELMQAHRMDAKYPMIVCGDLNNSAFSYVYRNIKGELKDAFVEAGSGFGATYHFPYYPARIDYIFVDKRMEVKSFKTHSNFINSDHYPITTSLKIRRSE</sequence>
<dbReference type="SUPFAM" id="SSF56219">
    <property type="entry name" value="DNase I-like"/>
    <property type="match status" value="1"/>
</dbReference>
<evidence type="ECO:0000256" key="2">
    <source>
        <dbReference type="ARBA" id="ARBA00001946"/>
    </source>
</evidence>
<dbReference type="InterPro" id="IPR036691">
    <property type="entry name" value="Endo/exonu/phosph_ase_sf"/>
</dbReference>
<dbReference type="PANTHER" id="PTHR15822:SF4">
    <property type="entry name" value="TYROSYL-DNA PHOSPHODIESTERASE 2"/>
    <property type="match status" value="1"/>
</dbReference>
<keyword evidence="8" id="KW-0234">DNA repair</keyword>
<evidence type="ECO:0000256" key="7">
    <source>
        <dbReference type="ARBA" id="ARBA00022842"/>
    </source>
</evidence>
<protein>
    <submittedName>
        <fullName evidence="11">Metal-dependent hydrolase, endonuclease/exonuclease/phosphatase family</fullName>
    </submittedName>
</protein>
<keyword evidence="9" id="KW-0812">Transmembrane</keyword>
<evidence type="ECO:0000259" key="10">
    <source>
        <dbReference type="Pfam" id="PF03372"/>
    </source>
</evidence>
<dbReference type="GO" id="GO:0004519">
    <property type="term" value="F:endonuclease activity"/>
    <property type="evidence" value="ECO:0007669"/>
    <property type="project" value="UniProtKB-KW"/>
</dbReference>
<feature type="domain" description="Endonuclease/exonuclease/phosphatase" evidence="10">
    <location>
        <begin position="103"/>
        <end position="332"/>
    </location>
</feature>
<feature type="transmembrane region" description="Helical" evidence="9">
    <location>
        <begin position="68"/>
        <end position="86"/>
    </location>
</feature>
<name>A0A1I3NK24_9FLAO</name>
<dbReference type="EMBL" id="FORU01000003">
    <property type="protein sequence ID" value="SFJ09517.1"/>
    <property type="molecule type" value="Genomic_DNA"/>
</dbReference>
<feature type="transmembrane region" description="Helical" evidence="9">
    <location>
        <begin position="6"/>
        <end position="28"/>
    </location>
</feature>
<dbReference type="PANTHER" id="PTHR15822">
    <property type="entry name" value="TRAF AND TNF RECEPTOR-ASSOCIATED PROTEIN"/>
    <property type="match status" value="1"/>
</dbReference>
<evidence type="ECO:0000313" key="11">
    <source>
        <dbReference type="EMBL" id="SFJ09517.1"/>
    </source>
</evidence>
<keyword evidence="5" id="KW-0227">DNA damage</keyword>
<dbReference type="InterPro" id="IPR005135">
    <property type="entry name" value="Endo/exonuclease/phosphatase"/>
</dbReference>
<feature type="transmembrane region" description="Helical" evidence="9">
    <location>
        <begin position="35"/>
        <end position="62"/>
    </location>
</feature>
<dbReference type="OrthoDB" id="635146at2"/>
<evidence type="ECO:0000256" key="5">
    <source>
        <dbReference type="ARBA" id="ARBA00022763"/>
    </source>
</evidence>
<keyword evidence="7" id="KW-0460">Magnesium</keyword>
<keyword evidence="4" id="KW-0479">Metal-binding</keyword>
<evidence type="ECO:0000256" key="1">
    <source>
        <dbReference type="ARBA" id="ARBA00001936"/>
    </source>
</evidence>
<keyword evidence="12" id="KW-1185">Reference proteome</keyword>
<evidence type="ECO:0000256" key="6">
    <source>
        <dbReference type="ARBA" id="ARBA00022801"/>
    </source>
</evidence>
<keyword evidence="9" id="KW-0472">Membrane</keyword>
<dbReference type="AlphaFoldDB" id="A0A1I3NK24"/>
<evidence type="ECO:0000256" key="8">
    <source>
        <dbReference type="ARBA" id="ARBA00023204"/>
    </source>
</evidence>
<keyword evidence="11" id="KW-0255">Endonuclease</keyword>
<keyword evidence="11" id="KW-0269">Exonuclease</keyword>